<dbReference type="EMBL" id="AE009442">
    <property type="protein sequence ID" value="AAO28270.1"/>
    <property type="molecule type" value="Genomic_DNA"/>
</dbReference>
<accession>Q87EC7</accession>
<evidence type="ECO:0000313" key="3">
    <source>
        <dbReference type="Proteomes" id="UP000002516"/>
    </source>
</evidence>
<gene>
    <name evidence="2" type="ordered locus">PD_0390</name>
</gene>
<sequence length="67" mass="7367">MLAEHSGSKSVTHLDSAPNRIRDEIASRRITSTKQSKSRYGDDLLSRGTPHQTASNKQHLNNLGAQP</sequence>
<feature type="compositionally biased region" description="Polar residues" evidence="1">
    <location>
        <begin position="49"/>
        <end position="67"/>
    </location>
</feature>
<evidence type="ECO:0000313" key="2">
    <source>
        <dbReference type="EMBL" id="AAO28270.1"/>
    </source>
</evidence>
<proteinExistence type="predicted"/>
<organism evidence="2 3">
    <name type="scientific">Xylella fastidiosa (strain Temecula1 / ATCC 700964)</name>
    <dbReference type="NCBI Taxonomy" id="183190"/>
    <lineage>
        <taxon>Bacteria</taxon>
        <taxon>Pseudomonadati</taxon>
        <taxon>Pseudomonadota</taxon>
        <taxon>Gammaproteobacteria</taxon>
        <taxon>Lysobacterales</taxon>
        <taxon>Lysobacteraceae</taxon>
        <taxon>Xylella</taxon>
    </lineage>
</organism>
<keyword evidence="3" id="KW-1185">Reference proteome</keyword>
<dbReference type="HOGENOM" id="CLU_2811519_0_0_6"/>
<feature type="region of interest" description="Disordered" evidence="1">
    <location>
        <begin position="1"/>
        <end position="67"/>
    </location>
</feature>
<reference evidence="2 3" key="1">
    <citation type="journal article" date="2003" name="J. Bacteriol.">
        <title>Comparative analyses of the complete genome sequences of Pierce's disease and citrus variegated chlorosis strains of Xylella fastidiosa.</title>
        <authorList>
            <person name="Van Sluys M.A."/>
            <person name="de Oliveira M.C."/>
            <person name="Monteiro-Vitorello C.B."/>
            <person name="Miyaki C.Y."/>
            <person name="Furlan L.R."/>
            <person name="Camargo L.E."/>
            <person name="da Silva A.C."/>
            <person name="Moon D.H."/>
            <person name="Takita M.A."/>
            <person name="Lemos E.G."/>
            <person name="Machado M.A."/>
            <person name="Ferro M.I."/>
            <person name="da Silva F.R."/>
            <person name="Goldman M.H."/>
            <person name="Goldman G.H."/>
            <person name="Lemos M.V."/>
            <person name="El-Dorry H."/>
            <person name="Tsai S.M."/>
            <person name="Carrer H."/>
            <person name="Carraro D.M."/>
            <person name="de Oliveira R.C."/>
            <person name="Nunes L.R."/>
            <person name="Siqueira W.J."/>
            <person name="Coutinho L.L."/>
            <person name="Kimura E.T."/>
            <person name="Ferro E.S."/>
            <person name="Harakava R."/>
            <person name="Kuramae E.E."/>
            <person name="Marino C.L."/>
            <person name="Giglioti E."/>
            <person name="Abreu I.L."/>
            <person name="Alves L.M."/>
            <person name="do Amaral A.M."/>
            <person name="Baia G.S."/>
            <person name="Blanco S.R."/>
            <person name="Brito M.S."/>
            <person name="Cannavan F.S."/>
            <person name="Celestino A.V."/>
            <person name="da Cunha A.F."/>
            <person name="Fenille R.C."/>
            <person name="Ferro J.A."/>
            <person name="Formighieri E.F."/>
            <person name="Kishi L.T."/>
            <person name="Leoni S.G."/>
            <person name="Oliveira A.R."/>
            <person name="Rosa V.E.Jr."/>
            <person name="Sassaki F.T."/>
            <person name="Sena J.A."/>
            <person name="de Souza A.A."/>
            <person name="Truffi D."/>
            <person name="Tsukumo F."/>
            <person name="Yanai G.M."/>
            <person name="Zaros L.G."/>
            <person name="Civerolo E.L."/>
            <person name="Simpson A.J."/>
            <person name="Almeida N.F.Jr."/>
            <person name="Setubal J.C."/>
            <person name="Kitajima J.P."/>
        </authorList>
    </citation>
    <scope>NUCLEOTIDE SEQUENCE [LARGE SCALE GENOMIC DNA]</scope>
    <source>
        <strain evidence="3">Temecula1 / ATCC 700964</strain>
    </source>
</reference>
<name>Q87EC7_XYLFT</name>
<dbReference type="AlphaFoldDB" id="Q87EC7"/>
<evidence type="ECO:0000256" key="1">
    <source>
        <dbReference type="SAM" id="MobiDB-lite"/>
    </source>
</evidence>
<dbReference type="Proteomes" id="UP000002516">
    <property type="component" value="Chromosome"/>
</dbReference>
<protein>
    <submittedName>
        <fullName evidence="2">Uncharacterized protein</fullName>
    </submittedName>
</protein>
<dbReference type="KEGG" id="xft:PD_0390"/>